<keyword evidence="3" id="KW-1185">Reference proteome</keyword>
<evidence type="ECO:0008006" key="4">
    <source>
        <dbReference type="Google" id="ProtNLM"/>
    </source>
</evidence>
<gene>
    <name evidence="2" type="ORF">PCOR1329_LOCUS73067</name>
</gene>
<feature type="compositionally biased region" description="Pro residues" evidence="1">
    <location>
        <begin position="34"/>
        <end position="44"/>
    </location>
</feature>
<protein>
    <recommendedName>
        <fullName evidence="4">PARP-type domain-containing protein</fullName>
    </recommendedName>
</protein>
<evidence type="ECO:0000256" key="1">
    <source>
        <dbReference type="SAM" id="MobiDB-lite"/>
    </source>
</evidence>
<name>A0ABN9X759_9DINO</name>
<sequence>MGRAASSKGAGRDGRAGSSHGGRGRGGRGRAAAPPTPPPKPQPPARRARGPTPSAPRLTKQALATHEADGSGQQQRERRSGSCYLDKVCKKSHTCPSCTKMVRVGDLQYRETLKHKECGKRDRAFAWNMAQKSEVNGLWDNLMHEDPEKAQKLKMEYTMTGNFREFESCVRTLVREIEYSAEGKDLELNHDWFIRALCSAGVSRDDAEDCWEHKALAGAW</sequence>
<accession>A0ABN9X759</accession>
<evidence type="ECO:0000313" key="2">
    <source>
        <dbReference type="EMBL" id="CAK0893833.1"/>
    </source>
</evidence>
<comment type="caution">
    <text evidence="2">The sequence shown here is derived from an EMBL/GenBank/DDBJ whole genome shotgun (WGS) entry which is preliminary data.</text>
</comment>
<reference evidence="2" key="1">
    <citation type="submission" date="2023-10" db="EMBL/GenBank/DDBJ databases">
        <authorList>
            <person name="Chen Y."/>
            <person name="Shah S."/>
            <person name="Dougan E. K."/>
            <person name="Thang M."/>
            <person name="Chan C."/>
        </authorList>
    </citation>
    <scope>NUCLEOTIDE SEQUENCE [LARGE SCALE GENOMIC DNA]</scope>
</reference>
<organism evidence="2 3">
    <name type="scientific">Prorocentrum cordatum</name>
    <dbReference type="NCBI Taxonomy" id="2364126"/>
    <lineage>
        <taxon>Eukaryota</taxon>
        <taxon>Sar</taxon>
        <taxon>Alveolata</taxon>
        <taxon>Dinophyceae</taxon>
        <taxon>Prorocentrales</taxon>
        <taxon>Prorocentraceae</taxon>
        <taxon>Prorocentrum</taxon>
    </lineage>
</organism>
<feature type="region of interest" description="Disordered" evidence="1">
    <location>
        <begin position="1"/>
        <end position="82"/>
    </location>
</feature>
<evidence type="ECO:0000313" key="3">
    <source>
        <dbReference type="Proteomes" id="UP001189429"/>
    </source>
</evidence>
<dbReference type="Proteomes" id="UP001189429">
    <property type="component" value="Unassembled WGS sequence"/>
</dbReference>
<proteinExistence type="predicted"/>
<dbReference type="EMBL" id="CAUYUJ010019815">
    <property type="protein sequence ID" value="CAK0893833.1"/>
    <property type="molecule type" value="Genomic_DNA"/>
</dbReference>